<dbReference type="PROSITE" id="PS50914">
    <property type="entry name" value="BON"/>
    <property type="match status" value="2"/>
</dbReference>
<dbReference type="Pfam" id="PF04972">
    <property type="entry name" value="BON"/>
    <property type="match status" value="2"/>
</dbReference>
<keyword evidence="1" id="KW-0732">Signal</keyword>
<dbReference type="AlphaFoldDB" id="A0A426FLS1"/>
<dbReference type="SMART" id="SM00749">
    <property type="entry name" value="BON"/>
    <property type="match status" value="1"/>
</dbReference>
<dbReference type="InterPro" id="IPR014004">
    <property type="entry name" value="Transpt-assoc_nodulatn_dom_bac"/>
</dbReference>
<proteinExistence type="predicted"/>
<dbReference type="InterPro" id="IPR007055">
    <property type="entry name" value="BON_dom"/>
</dbReference>
<gene>
    <name evidence="4" type="ORF">EHV23_09425</name>
</gene>
<keyword evidence="5" id="KW-1185">Reference proteome</keyword>
<feature type="region of interest" description="Disordered" evidence="2">
    <location>
        <begin position="75"/>
        <end position="105"/>
    </location>
</feature>
<organism evidence="4 5">
    <name type="scientific">Lautropia dentalis</name>
    <dbReference type="NCBI Taxonomy" id="2490857"/>
    <lineage>
        <taxon>Bacteria</taxon>
        <taxon>Pseudomonadati</taxon>
        <taxon>Pseudomonadota</taxon>
        <taxon>Betaproteobacteria</taxon>
        <taxon>Burkholderiales</taxon>
        <taxon>Burkholderiaceae</taxon>
        <taxon>Lautropia</taxon>
    </lineage>
</organism>
<sequence>MHSGRSGTPWGESWAHHSLPRLPRPCADETPCAGARARCNRPRQPAAWPCRFPAHSLPSETHTLWPSRNRTYHPSVSSNHLSARGGSHPARNVSMPPPQRLSCQRSKAPQPFYNGANVMENAPMSQPSALSRRLVSAAVLAATLSLSGCFGLAVTGAAIGTAAVLDRRSIGAQTEDETIELRGARVLNETVNKDPMVSVGITSFNRRVLLTGQVDSEETRQVAEEVVRSRVPNIKDIYNEIEIKPVEDFAASTRDSSLTARVKAGFVRERNLTASAIKVVTERNVVYLMGVVTREEGQRAAIVASQVSGVSKVVTLFEYVSDAELSRILGTDRPDGKRANITSGTAQ</sequence>
<evidence type="ECO:0000313" key="4">
    <source>
        <dbReference type="EMBL" id="RRN43643.1"/>
    </source>
</evidence>
<dbReference type="Gene3D" id="3.30.1340.30">
    <property type="match status" value="1"/>
</dbReference>
<evidence type="ECO:0000313" key="5">
    <source>
        <dbReference type="Proteomes" id="UP000270261"/>
    </source>
</evidence>
<dbReference type="PANTHER" id="PTHR34606:SF4">
    <property type="entry name" value="OUTER MEMBRANE LIPOPROTEIN DOLP"/>
    <property type="match status" value="1"/>
</dbReference>
<evidence type="ECO:0000256" key="1">
    <source>
        <dbReference type="ARBA" id="ARBA00022729"/>
    </source>
</evidence>
<dbReference type="InterPro" id="IPR051686">
    <property type="entry name" value="Lipoprotein_DolP"/>
</dbReference>
<feature type="domain" description="BON" evidence="3">
    <location>
        <begin position="175"/>
        <end position="245"/>
    </location>
</feature>
<name>A0A426FLS1_9BURK</name>
<protein>
    <submittedName>
        <fullName evidence="4">BON domain-containing protein</fullName>
    </submittedName>
</protein>
<dbReference type="EMBL" id="RRUE01000002">
    <property type="protein sequence ID" value="RRN43643.1"/>
    <property type="molecule type" value="Genomic_DNA"/>
</dbReference>
<dbReference type="PANTHER" id="PTHR34606">
    <property type="entry name" value="BON DOMAIN-CONTAINING PROTEIN"/>
    <property type="match status" value="1"/>
</dbReference>
<dbReference type="Proteomes" id="UP000270261">
    <property type="component" value="Unassembled WGS sequence"/>
</dbReference>
<evidence type="ECO:0000259" key="3">
    <source>
        <dbReference type="PROSITE" id="PS50914"/>
    </source>
</evidence>
<comment type="caution">
    <text evidence="4">The sequence shown here is derived from an EMBL/GenBank/DDBJ whole genome shotgun (WGS) entry which is preliminary data.</text>
</comment>
<reference evidence="4 5" key="1">
    <citation type="submission" date="2018-11" db="EMBL/GenBank/DDBJ databases">
        <title>Genome sequencing of Lautropia sp. KCOM 2505 (= ChDC F240).</title>
        <authorList>
            <person name="Kook J.-K."/>
            <person name="Park S.-N."/>
            <person name="Lim Y.K."/>
        </authorList>
    </citation>
    <scope>NUCLEOTIDE SEQUENCE [LARGE SCALE GENOMIC DNA]</scope>
    <source>
        <strain evidence="4 5">KCOM 2505</strain>
    </source>
</reference>
<feature type="region of interest" description="Disordered" evidence="2">
    <location>
        <begin position="1"/>
        <end position="21"/>
    </location>
</feature>
<accession>A0A426FLS1</accession>
<evidence type="ECO:0000256" key="2">
    <source>
        <dbReference type="SAM" id="MobiDB-lite"/>
    </source>
</evidence>
<feature type="domain" description="BON" evidence="3">
    <location>
        <begin position="254"/>
        <end position="321"/>
    </location>
</feature>